<evidence type="ECO:0000256" key="1">
    <source>
        <dbReference type="SAM" id="SignalP"/>
    </source>
</evidence>
<evidence type="ECO:0000313" key="2">
    <source>
        <dbReference type="EMBL" id="KAG0295403.1"/>
    </source>
</evidence>
<protein>
    <submittedName>
        <fullName evidence="2">Uncharacterized protein</fullName>
    </submittedName>
</protein>
<sequence length="137" mass="15292">MVAISWLKQVTLLPLLSTFLVGVMASRFDVQVGNKDRLFCVRLTAGSYATTACVESPVSGTCLPYKDIVNAGKICSPDGVFCWDMYKDSDVFLFYYANKEFRWTKAQCYVDTWYNGCDIGRNYCTPPTISGGVCKDV</sequence>
<dbReference type="EMBL" id="JAAAIM010000085">
    <property type="protein sequence ID" value="KAG0295403.1"/>
    <property type="molecule type" value="Genomic_DNA"/>
</dbReference>
<organism evidence="2 3">
    <name type="scientific">Linnemannia gamsii</name>
    <dbReference type="NCBI Taxonomy" id="64522"/>
    <lineage>
        <taxon>Eukaryota</taxon>
        <taxon>Fungi</taxon>
        <taxon>Fungi incertae sedis</taxon>
        <taxon>Mucoromycota</taxon>
        <taxon>Mortierellomycotina</taxon>
        <taxon>Mortierellomycetes</taxon>
        <taxon>Mortierellales</taxon>
        <taxon>Mortierellaceae</taxon>
        <taxon>Linnemannia</taxon>
    </lineage>
</organism>
<reference evidence="2 3" key="1">
    <citation type="journal article" date="2020" name="Fungal Divers.">
        <title>Resolving the Mortierellaceae phylogeny through synthesis of multi-gene phylogenetics and phylogenomics.</title>
        <authorList>
            <person name="Vandepol N."/>
            <person name="Liber J."/>
            <person name="Desiro A."/>
            <person name="Na H."/>
            <person name="Kennedy M."/>
            <person name="Barry K."/>
            <person name="Grigoriev I.V."/>
            <person name="Miller A.N."/>
            <person name="O'Donnell K."/>
            <person name="Stajich J.E."/>
            <person name="Bonito G."/>
        </authorList>
    </citation>
    <scope>NUCLEOTIDE SEQUENCE [LARGE SCALE GENOMIC DNA]</scope>
    <source>
        <strain evidence="2 3">AD045</strain>
    </source>
</reference>
<keyword evidence="1" id="KW-0732">Signal</keyword>
<evidence type="ECO:0000313" key="3">
    <source>
        <dbReference type="Proteomes" id="UP001194696"/>
    </source>
</evidence>
<gene>
    <name evidence="2" type="ORF">BGZ96_011776</name>
</gene>
<accession>A0ABQ7KAZ0</accession>
<keyword evidence="3" id="KW-1185">Reference proteome</keyword>
<feature type="chain" id="PRO_5047008963" evidence="1">
    <location>
        <begin position="26"/>
        <end position="137"/>
    </location>
</feature>
<dbReference type="Proteomes" id="UP001194696">
    <property type="component" value="Unassembled WGS sequence"/>
</dbReference>
<proteinExistence type="predicted"/>
<name>A0ABQ7KAZ0_9FUNG</name>
<feature type="non-terminal residue" evidence="2">
    <location>
        <position position="137"/>
    </location>
</feature>
<comment type="caution">
    <text evidence="2">The sequence shown here is derived from an EMBL/GenBank/DDBJ whole genome shotgun (WGS) entry which is preliminary data.</text>
</comment>
<feature type="signal peptide" evidence="1">
    <location>
        <begin position="1"/>
        <end position="25"/>
    </location>
</feature>